<name>D6SRC2_9BACT</name>
<reference evidence="2" key="1">
    <citation type="submission" date="2010-05" db="EMBL/GenBank/DDBJ databases">
        <title>The draft genome of Desulfonatronospira thiodismutans ASO3-1.</title>
        <authorList>
            <consortium name="US DOE Joint Genome Institute (JGI-PGF)"/>
            <person name="Lucas S."/>
            <person name="Copeland A."/>
            <person name="Lapidus A."/>
            <person name="Cheng J.-F."/>
            <person name="Bruce D."/>
            <person name="Goodwin L."/>
            <person name="Pitluck S."/>
            <person name="Chertkov O."/>
            <person name="Brettin T."/>
            <person name="Detter J.C."/>
            <person name="Han C."/>
            <person name="Land M.L."/>
            <person name="Hauser L."/>
            <person name="Kyrpides N."/>
            <person name="Mikhailova N."/>
            <person name="Muyzer G."/>
            <person name="Woyke T."/>
        </authorList>
    </citation>
    <scope>NUCLEOTIDE SEQUENCE [LARGE SCALE GENOMIC DNA]</scope>
    <source>
        <strain evidence="2">ASO3-1</strain>
    </source>
</reference>
<dbReference type="Pfam" id="PF09838">
    <property type="entry name" value="DUF2065"/>
    <property type="match status" value="1"/>
</dbReference>
<proteinExistence type="predicted"/>
<dbReference type="AlphaFoldDB" id="D6SRC2"/>
<dbReference type="eggNOG" id="COG3242">
    <property type="taxonomic scope" value="Bacteria"/>
</dbReference>
<evidence type="ECO:0008006" key="4">
    <source>
        <dbReference type="Google" id="ProtNLM"/>
    </source>
</evidence>
<keyword evidence="1" id="KW-0472">Membrane</keyword>
<dbReference type="OrthoDB" id="5460292at2"/>
<feature type="transmembrane region" description="Helical" evidence="1">
    <location>
        <begin position="6"/>
        <end position="27"/>
    </location>
</feature>
<feature type="transmembrane region" description="Helical" evidence="1">
    <location>
        <begin position="48"/>
        <end position="65"/>
    </location>
</feature>
<gene>
    <name evidence="2" type="ORF">Dthio_PD0564</name>
</gene>
<dbReference type="InterPro" id="IPR019201">
    <property type="entry name" value="DUF2065"/>
</dbReference>
<keyword evidence="1" id="KW-1133">Transmembrane helix</keyword>
<keyword evidence="1" id="KW-0812">Transmembrane</keyword>
<evidence type="ECO:0000313" key="3">
    <source>
        <dbReference type="Proteomes" id="UP000005496"/>
    </source>
</evidence>
<evidence type="ECO:0000256" key="1">
    <source>
        <dbReference type="SAM" id="Phobius"/>
    </source>
</evidence>
<dbReference type="Proteomes" id="UP000005496">
    <property type="component" value="Unassembled WGS sequence"/>
</dbReference>
<protein>
    <recommendedName>
        <fullName evidence="4">DUF2065 domain-containing protein</fullName>
    </recommendedName>
</protein>
<dbReference type="EMBL" id="ACJN02000003">
    <property type="protein sequence ID" value="EFI33238.1"/>
    <property type="molecule type" value="Genomic_DNA"/>
</dbReference>
<sequence>MQFDLTLFLSALGLAFILESIPYFLFAERMPGILSTLAQQSPSNLRRLGFTGLVLGVLVIFLGQSF</sequence>
<comment type="caution">
    <text evidence="2">The sequence shown here is derived from an EMBL/GenBank/DDBJ whole genome shotgun (WGS) entry which is preliminary data.</text>
</comment>
<dbReference type="RefSeq" id="WP_008870596.1">
    <property type="nucleotide sequence ID" value="NZ_ACJN02000003.1"/>
</dbReference>
<organism evidence="2 3">
    <name type="scientific">Desulfonatronospira thiodismutans ASO3-1</name>
    <dbReference type="NCBI Taxonomy" id="555779"/>
    <lineage>
        <taxon>Bacteria</taxon>
        <taxon>Pseudomonadati</taxon>
        <taxon>Thermodesulfobacteriota</taxon>
        <taxon>Desulfovibrionia</taxon>
        <taxon>Desulfovibrionales</taxon>
        <taxon>Desulfonatronovibrionaceae</taxon>
        <taxon>Desulfonatronospira</taxon>
    </lineage>
</organism>
<evidence type="ECO:0000313" key="2">
    <source>
        <dbReference type="EMBL" id="EFI33238.1"/>
    </source>
</evidence>
<keyword evidence="3" id="KW-1185">Reference proteome</keyword>
<accession>D6SRC2</accession>